<protein>
    <submittedName>
        <fullName evidence="1">Uncharacterized protein</fullName>
    </submittedName>
</protein>
<name>A0A8H5BW08_9AGAR</name>
<keyword evidence="2" id="KW-1185">Reference proteome</keyword>
<organism evidence="1 2">
    <name type="scientific">Psilocybe cf. subviscida</name>
    <dbReference type="NCBI Taxonomy" id="2480587"/>
    <lineage>
        <taxon>Eukaryota</taxon>
        <taxon>Fungi</taxon>
        <taxon>Dikarya</taxon>
        <taxon>Basidiomycota</taxon>
        <taxon>Agaricomycotina</taxon>
        <taxon>Agaricomycetes</taxon>
        <taxon>Agaricomycetidae</taxon>
        <taxon>Agaricales</taxon>
        <taxon>Agaricineae</taxon>
        <taxon>Strophariaceae</taxon>
        <taxon>Psilocybe</taxon>
    </lineage>
</organism>
<dbReference type="EMBL" id="JAACJJ010000001">
    <property type="protein sequence ID" value="KAF5330602.1"/>
    <property type="molecule type" value="Genomic_DNA"/>
</dbReference>
<dbReference type="AlphaFoldDB" id="A0A8H5BW08"/>
<comment type="caution">
    <text evidence="1">The sequence shown here is derived from an EMBL/GenBank/DDBJ whole genome shotgun (WGS) entry which is preliminary data.</text>
</comment>
<proteinExistence type="predicted"/>
<accession>A0A8H5BW08</accession>
<sequence>MMATVDALDWNTVLESTEDDGKLLSLSGLPAGLAEPLASIAIALTFAKSVADANVATNTAYLEVRTVELETGKFRFGTAQIEVVRKMEKM</sequence>
<gene>
    <name evidence="1" type="ORF">D9619_005730</name>
</gene>
<evidence type="ECO:0000313" key="2">
    <source>
        <dbReference type="Proteomes" id="UP000567179"/>
    </source>
</evidence>
<evidence type="ECO:0000313" key="1">
    <source>
        <dbReference type="EMBL" id="KAF5330602.1"/>
    </source>
</evidence>
<reference evidence="1 2" key="1">
    <citation type="journal article" date="2020" name="ISME J.">
        <title>Uncovering the hidden diversity of litter-decomposition mechanisms in mushroom-forming fungi.</title>
        <authorList>
            <person name="Floudas D."/>
            <person name="Bentzer J."/>
            <person name="Ahren D."/>
            <person name="Johansson T."/>
            <person name="Persson P."/>
            <person name="Tunlid A."/>
        </authorList>
    </citation>
    <scope>NUCLEOTIDE SEQUENCE [LARGE SCALE GENOMIC DNA]</scope>
    <source>
        <strain evidence="1 2">CBS 101986</strain>
    </source>
</reference>
<dbReference type="Proteomes" id="UP000567179">
    <property type="component" value="Unassembled WGS sequence"/>
</dbReference>